<evidence type="ECO:0000313" key="4">
    <source>
        <dbReference type="Proteomes" id="UP001155128"/>
    </source>
</evidence>
<keyword evidence="2" id="KW-0732">Signal</keyword>
<protein>
    <submittedName>
        <fullName evidence="3">Uncharacterized protein</fullName>
    </submittedName>
</protein>
<dbReference type="PROSITE" id="PS51257">
    <property type="entry name" value="PROKAR_LIPOPROTEIN"/>
    <property type="match status" value="1"/>
</dbReference>
<dbReference type="RefSeq" id="WP_252115109.1">
    <property type="nucleotide sequence ID" value="NZ_JAMSHT010000001.1"/>
</dbReference>
<evidence type="ECO:0000256" key="1">
    <source>
        <dbReference type="SAM" id="MobiDB-lite"/>
    </source>
</evidence>
<gene>
    <name evidence="3" type="ORF">NDO55_10835</name>
</gene>
<dbReference type="Proteomes" id="UP001155128">
    <property type="component" value="Unassembled WGS sequence"/>
</dbReference>
<accession>A0A9X2J5J7</accession>
<organism evidence="3 4">
    <name type="scientific">Sphingomicrobium sediminis</name>
    <dbReference type="NCBI Taxonomy" id="2950949"/>
    <lineage>
        <taxon>Bacteria</taxon>
        <taxon>Pseudomonadati</taxon>
        <taxon>Pseudomonadota</taxon>
        <taxon>Alphaproteobacteria</taxon>
        <taxon>Sphingomonadales</taxon>
        <taxon>Sphingomonadaceae</taxon>
        <taxon>Sphingomicrobium</taxon>
    </lineage>
</organism>
<name>A0A9X2J5J7_9SPHN</name>
<feature type="chain" id="PRO_5040931457" evidence="2">
    <location>
        <begin position="24"/>
        <end position="153"/>
    </location>
</feature>
<sequence length="153" mass="16513">MVGRLLIASSALLALGACGDTSASEDSGIEVRSAEQNRLFELSAIDRDITMRRAILAAGYPCDRVERSGFVAKYENTDMWTATCSDTRRWAIFVGADDSAQVRYCPDVEATEGLPACEITQLDTEGIEPELTPVEPGSNEPYPEEGNSESSAN</sequence>
<comment type="caution">
    <text evidence="3">The sequence shown here is derived from an EMBL/GenBank/DDBJ whole genome shotgun (WGS) entry which is preliminary data.</text>
</comment>
<evidence type="ECO:0000313" key="3">
    <source>
        <dbReference type="EMBL" id="MCM8558312.1"/>
    </source>
</evidence>
<proteinExistence type="predicted"/>
<evidence type="ECO:0000256" key="2">
    <source>
        <dbReference type="SAM" id="SignalP"/>
    </source>
</evidence>
<feature type="region of interest" description="Disordered" evidence="1">
    <location>
        <begin position="120"/>
        <end position="153"/>
    </location>
</feature>
<dbReference type="AlphaFoldDB" id="A0A9X2J5J7"/>
<dbReference type="EMBL" id="JAMSHT010000001">
    <property type="protein sequence ID" value="MCM8558312.1"/>
    <property type="molecule type" value="Genomic_DNA"/>
</dbReference>
<feature type="signal peptide" evidence="2">
    <location>
        <begin position="1"/>
        <end position="23"/>
    </location>
</feature>
<reference evidence="3" key="1">
    <citation type="submission" date="2022-06" db="EMBL/GenBank/DDBJ databases">
        <title>Sphingomicrobium sedimins sp. nov., a marine bacterium isolated from tidal flat.</title>
        <authorList>
            <person name="Kim C.-H."/>
            <person name="Yoo Y."/>
            <person name="Kim J.-J."/>
        </authorList>
    </citation>
    <scope>NUCLEOTIDE SEQUENCE</scope>
    <source>
        <strain evidence="3">GRR-S6-50</strain>
    </source>
</reference>
<keyword evidence="4" id="KW-1185">Reference proteome</keyword>